<accession>A0AAV4T7J3</accession>
<gene>
    <name evidence="2" type="ORF">CDAR_236271</name>
</gene>
<dbReference type="EMBL" id="BPLQ01009171">
    <property type="protein sequence ID" value="GIY42255.1"/>
    <property type="molecule type" value="Genomic_DNA"/>
</dbReference>
<reference evidence="2 3" key="1">
    <citation type="submission" date="2021-06" db="EMBL/GenBank/DDBJ databases">
        <title>Caerostris darwini draft genome.</title>
        <authorList>
            <person name="Kono N."/>
            <person name="Arakawa K."/>
        </authorList>
    </citation>
    <scope>NUCLEOTIDE SEQUENCE [LARGE SCALE GENOMIC DNA]</scope>
</reference>
<comment type="caution">
    <text evidence="2">The sequence shown here is derived from an EMBL/GenBank/DDBJ whole genome shotgun (WGS) entry which is preliminary data.</text>
</comment>
<name>A0AAV4T7J3_9ARAC</name>
<dbReference type="Proteomes" id="UP001054837">
    <property type="component" value="Unassembled WGS sequence"/>
</dbReference>
<feature type="region of interest" description="Disordered" evidence="1">
    <location>
        <begin position="1"/>
        <end position="36"/>
    </location>
</feature>
<dbReference type="AlphaFoldDB" id="A0AAV4T7J3"/>
<feature type="compositionally biased region" description="Basic and acidic residues" evidence="1">
    <location>
        <begin position="15"/>
        <end position="29"/>
    </location>
</feature>
<organism evidence="2 3">
    <name type="scientific">Caerostris darwini</name>
    <dbReference type="NCBI Taxonomy" id="1538125"/>
    <lineage>
        <taxon>Eukaryota</taxon>
        <taxon>Metazoa</taxon>
        <taxon>Ecdysozoa</taxon>
        <taxon>Arthropoda</taxon>
        <taxon>Chelicerata</taxon>
        <taxon>Arachnida</taxon>
        <taxon>Araneae</taxon>
        <taxon>Araneomorphae</taxon>
        <taxon>Entelegynae</taxon>
        <taxon>Araneoidea</taxon>
        <taxon>Araneidae</taxon>
        <taxon>Caerostris</taxon>
    </lineage>
</organism>
<keyword evidence="3" id="KW-1185">Reference proteome</keyword>
<evidence type="ECO:0000313" key="2">
    <source>
        <dbReference type="EMBL" id="GIY42255.1"/>
    </source>
</evidence>
<protein>
    <submittedName>
        <fullName evidence="2">Uncharacterized protein</fullName>
    </submittedName>
</protein>
<sequence length="98" mass="11327">MNSISDLFHAHQQNGRHEIGKVERTERKKNSGTTPLSVKYRLHSPEATAIPDRRKRGGREVCRKSLKHTAAMHEYTMHRKCHPLKRGRGTEKIFQGVE</sequence>
<evidence type="ECO:0000313" key="3">
    <source>
        <dbReference type="Proteomes" id="UP001054837"/>
    </source>
</evidence>
<evidence type="ECO:0000256" key="1">
    <source>
        <dbReference type="SAM" id="MobiDB-lite"/>
    </source>
</evidence>
<proteinExistence type="predicted"/>